<name>A0A814B3I0_9BILA</name>
<keyword evidence="3" id="KW-1185">Reference proteome</keyword>
<dbReference type="GO" id="GO:0007165">
    <property type="term" value="P:signal transduction"/>
    <property type="evidence" value="ECO:0007669"/>
    <property type="project" value="InterPro"/>
</dbReference>
<evidence type="ECO:0000259" key="1">
    <source>
        <dbReference type="Pfam" id="PF00788"/>
    </source>
</evidence>
<dbReference type="Pfam" id="PF00788">
    <property type="entry name" value="RA"/>
    <property type="match status" value="1"/>
</dbReference>
<dbReference type="CDD" id="cd17043">
    <property type="entry name" value="RA"/>
    <property type="match status" value="1"/>
</dbReference>
<reference evidence="2" key="1">
    <citation type="submission" date="2021-02" db="EMBL/GenBank/DDBJ databases">
        <authorList>
            <person name="Nowell W R."/>
        </authorList>
    </citation>
    <scope>NUCLEOTIDE SEQUENCE</scope>
    <source>
        <strain evidence="2">Ploen Becks lab</strain>
    </source>
</reference>
<sequence length="197" mass="23290">MNILQKVLGKSSIKCNVKIGSNSLSIAIDKETNCRELLLNCLNKCKIIVPNSPRGYNLIEKSNGIERIVLHDENINVIIKSFKEQQVPFEFIIKKCRKSNVIQKSMNRNRKYGHKIFRIVKSVECRNQTFRSDHHYEDIDDELQLENRLANVTRIITSPRRINRSWTRPIVYNLKSIRNIREKIKNKVNFFDQEFFL</sequence>
<proteinExistence type="predicted"/>
<evidence type="ECO:0000313" key="3">
    <source>
        <dbReference type="Proteomes" id="UP000663879"/>
    </source>
</evidence>
<feature type="domain" description="Ras-associating" evidence="1">
    <location>
        <begin position="20"/>
        <end position="75"/>
    </location>
</feature>
<dbReference type="InterPro" id="IPR000159">
    <property type="entry name" value="RA_dom"/>
</dbReference>
<organism evidence="2 3">
    <name type="scientific">Brachionus calyciflorus</name>
    <dbReference type="NCBI Taxonomy" id="104777"/>
    <lineage>
        <taxon>Eukaryota</taxon>
        <taxon>Metazoa</taxon>
        <taxon>Spiralia</taxon>
        <taxon>Gnathifera</taxon>
        <taxon>Rotifera</taxon>
        <taxon>Eurotatoria</taxon>
        <taxon>Monogononta</taxon>
        <taxon>Pseudotrocha</taxon>
        <taxon>Ploima</taxon>
        <taxon>Brachionidae</taxon>
        <taxon>Brachionus</taxon>
    </lineage>
</organism>
<dbReference type="Proteomes" id="UP000663879">
    <property type="component" value="Unassembled WGS sequence"/>
</dbReference>
<accession>A0A814B3I0</accession>
<dbReference type="Gene3D" id="3.10.20.90">
    <property type="entry name" value="Phosphatidylinositol 3-kinase Catalytic Subunit, Chain A, domain 1"/>
    <property type="match status" value="1"/>
</dbReference>
<gene>
    <name evidence="2" type="ORF">OXX778_LOCUS12404</name>
</gene>
<dbReference type="OrthoDB" id="10483177at2759"/>
<dbReference type="EMBL" id="CAJNOC010002244">
    <property type="protein sequence ID" value="CAF0921429.1"/>
    <property type="molecule type" value="Genomic_DNA"/>
</dbReference>
<evidence type="ECO:0000313" key="2">
    <source>
        <dbReference type="EMBL" id="CAF0921429.1"/>
    </source>
</evidence>
<comment type="caution">
    <text evidence="2">The sequence shown here is derived from an EMBL/GenBank/DDBJ whole genome shotgun (WGS) entry which is preliminary data.</text>
</comment>
<dbReference type="SUPFAM" id="SSF54236">
    <property type="entry name" value="Ubiquitin-like"/>
    <property type="match status" value="1"/>
</dbReference>
<dbReference type="InterPro" id="IPR029071">
    <property type="entry name" value="Ubiquitin-like_domsf"/>
</dbReference>
<protein>
    <recommendedName>
        <fullName evidence="1">Ras-associating domain-containing protein</fullName>
    </recommendedName>
</protein>
<dbReference type="AlphaFoldDB" id="A0A814B3I0"/>